<dbReference type="OrthoDB" id="9777740at2"/>
<keyword evidence="1" id="KW-0004">4Fe-4S</keyword>
<evidence type="ECO:0000256" key="5">
    <source>
        <dbReference type="ARBA" id="ARBA00023014"/>
    </source>
</evidence>
<reference evidence="6 7" key="1">
    <citation type="submission" date="2018-03" db="EMBL/GenBank/DDBJ databases">
        <title>Whole genome sequencing of Histamine producing bacteria.</title>
        <authorList>
            <person name="Butler K."/>
        </authorList>
    </citation>
    <scope>NUCLEOTIDE SEQUENCE [LARGE SCALE GENOMIC DNA]</scope>
    <source>
        <strain evidence="6 7">DSM 19138</strain>
    </source>
</reference>
<dbReference type="SUPFAM" id="SSF49785">
    <property type="entry name" value="Galactose-binding domain-like"/>
    <property type="match status" value="1"/>
</dbReference>
<dbReference type="PANTHER" id="PTHR43498">
    <property type="entry name" value="FERREDOXIN:COB-COM HETERODISULFIDE REDUCTASE SUBUNIT A"/>
    <property type="match status" value="1"/>
</dbReference>
<evidence type="ECO:0000256" key="2">
    <source>
        <dbReference type="ARBA" id="ARBA00022723"/>
    </source>
</evidence>
<dbReference type="EMBL" id="PYMB01000005">
    <property type="protein sequence ID" value="PSW12306.1"/>
    <property type="molecule type" value="Genomic_DNA"/>
</dbReference>
<organism evidence="6 7">
    <name type="scientific">Photobacterium rosenbergii</name>
    <dbReference type="NCBI Taxonomy" id="294936"/>
    <lineage>
        <taxon>Bacteria</taxon>
        <taxon>Pseudomonadati</taxon>
        <taxon>Pseudomonadota</taxon>
        <taxon>Gammaproteobacteria</taxon>
        <taxon>Vibrionales</taxon>
        <taxon>Vibrionaceae</taxon>
        <taxon>Photobacterium</taxon>
    </lineage>
</organism>
<evidence type="ECO:0000256" key="4">
    <source>
        <dbReference type="ARBA" id="ARBA00023004"/>
    </source>
</evidence>
<sequence>MKYTFEARQYEIVVVGGGISGVCAALAAARHGAKVALIQNRSVLGGNASSEVRMHICGADYHASKQNARETGIIEEILLDNRLINPQHSFSVLDTVLWEKVTFQDNLDLFLNTHMTDVEMDGGRIVSIKAEQTTTERRFEFFANNFVDTSGDAVLSLRAGADIRTGREARHEYDEELAPEQADNVMMGNTLMFESKDMGYPVPFKKPSWANTYSEEDLKDRSHRDITAGYWWIELGGTELNTTRDGEVIRDELLKAVYGIWDHIKNGGDHGADNYVLDWVGMLPGKRDSRRVLGDYVLNANDLFGARVFEDTVAYGGWPMDMHVKDGLKSKESPTKWIETNDMYAIPYRSLYSRNISNLFVGGRNISASHMAFGSTRVMATCGVIGQAIGTAAAMTIEKSLSPREVNNHIQELQRRLLKDDCYLFGIQDTDPNNLALQATVSATSQQEGYEAGKVINGFQRNIGEQRNLWASQPLSPEGETLTLNFGKTIKASEVILNFDSNLSNEIMITISKPNKAAQREGFPLEIVKDYRIDYLQGGQVVHQHSVTDNHLRHNKIALDQPVNCDAIQITVTATHGDPCARIFEVKVF</sequence>
<evidence type="ECO:0000256" key="1">
    <source>
        <dbReference type="ARBA" id="ARBA00022485"/>
    </source>
</evidence>
<dbReference type="Proteomes" id="UP000241346">
    <property type="component" value="Unassembled WGS sequence"/>
</dbReference>
<keyword evidence="3" id="KW-0560">Oxidoreductase</keyword>
<protein>
    <submittedName>
        <fullName evidence="6">FAD-dependent oxidoreductase</fullName>
    </submittedName>
</protein>
<evidence type="ECO:0000256" key="3">
    <source>
        <dbReference type="ARBA" id="ARBA00023002"/>
    </source>
</evidence>
<proteinExistence type="predicted"/>
<dbReference type="InterPro" id="IPR036188">
    <property type="entry name" value="FAD/NAD-bd_sf"/>
</dbReference>
<dbReference type="RefSeq" id="WP_107298796.1">
    <property type="nucleotide sequence ID" value="NZ_PYMB01000005.1"/>
</dbReference>
<gene>
    <name evidence="6" type="ORF">C9J01_14105</name>
</gene>
<keyword evidence="2" id="KW-0479">Metal-binding</keyword>
<dbReference type="InterPro" id="IPR039650">
    <property type="entry name" value="HdrA-like"/>
</dbReference>
<dbReference type="AlphaFoldDB" id="A0A2T3NDI6"/>
<dbReference type="SUPFAM" id="SSF51905">
    <property type="entry name" value="FAD/NAD(P)-binding domain"/>
    <property type="match status" value="1"/>
</dbReference>
<dbReference type="Pfam" id="PF12831">
    <property type="entry name" value="FAD_oxidored"/>
    <property type="match status" value="1"/>
</dbReference>
<dbReference type="PANTHER" id="PTHR43498:SF1">
    <property type="entry name" value="COB--COM HETERODISULFIDE REDUCTASE IRON-SULFUR SUBUNIT A"/>
    <property type="match status" value="1"/>
</dbReference>
<dbReference type="GO" id="GO:0016491">
    <property type="term" value="F:oxidoreductase activity"/>
    <property type="evidence" value="ECO:0007669"/>
    <property type="project" value="UniProtKB-KW"/>
</dbReference>
<dbReference type="GO" id="GO:0046872">
    <property type="term" value="F:metal ion binding"/>
    <property type="evidence" value="ECO:0007669"/>
    <property type="project" value="UniProtKB-KW"/>
</dbReference>
<keyword evidence="4" id="KW-0408">Iron</keyword>
<dbReference type="Gene3D" id="3.50.50.60">
    <property type="entry name" value="FAD/NAD(P)-binding domain"/>
    <property type="match status" value="1"/>
</dbReference>
<evidence type="ECO:0000313" key="7">
    <source>
        <dbReference type="Proteomes" id="UP000241346"/>
    </source>
</evidence>
<name>A0A2T3NDI6_9GAMM</name>
<accession>A0A2T3NDI6</accession>
<comment type="caution">
    <text evidence="6">The sequence shown here is derived from an EMBL/GenBank/DDBJ whole genome shotgun (WGS) entry which is preliminary data.</text>
</comment>
<keyword evidence="5" id="KW-0411">Iron-sulfur</keyword>
<dbReference type="Gene3D" id="2.60.120.260">
    <property type="entry name" value="Galactose-binding domain-like"/>
    <property type="match status" value="1"/>
</dbReference>
<evidence type="ECO:0000313" key="6">
    <source>
        <dbReference type="EMBL" id="PSW12306.1"/>
    </source>
</evidence>
<dbReference type="GO" id="GO:0051539">
    <property type="term" value="F:4 iron, 4 sulfur cluster binding"/>
    <property type="evidence" value="ECO:0007669"/>
    <property type="project" value="UniProtKB-KW"/>
</dbReference>
<dbReference type="InterPro" id="IPR008979">
    <property type="entry name" value="Galactose-bd-like_sf"/>
</dbReference>